<dbReference type="EMBL" id="JBHSXQ010000004">
    <property type="protein sequence ID" value="MFC6906233.1"/>
    <property type="molecule type" value="Genomic_DNA"/>
</dbReference>
<evidence type="ECO:0000256" key="1">
    <source>
        <dbReference type="SAM" id="MobiDB-lite"/>
    </source>
</evidence>
<keyword evidence="3" id="KW-1185">Reference proteome</keyword>
<protein>
    <submittedName>
        <fullName evidence="2">Uncharacterized protein</fullName>
    </submittedName>
</protein>
<dbReference type="AlphaFoldDB" id="A0ABD5V3V0"/>
<accession>A0ABD5V3V0</accession>
<dbReference type="RefSeq" id="WP_340604790.1">
    <property type="nucleotide sequence ID" value="NZ_JBBMXV010000004.1"/>
</dbReference>
<evidence type="ECO:0000313" key="2">
    <source>
        <dbReference type="EMBL" id="MFC6906233.1"/>
    </source>
</evidence>
<name>A0ABD5V3V0_9EURY</name>
<reference evidence="2 3" key="1">
    <citation type="journal article" date="2019" name="Int. J. Syst. Evol. Microbiol.">
        <title>The Global Catalogue of Microorganisms (GCM) 10K type strain sequencing project: providing services to taxonomists for standard genome sequencing and annotation.</title>
        <authorList>
            <consortium name="The Broad Institute Genomics Platform"/>
            <consortium name="The Broad Institute Genome Sequencing Center for Infectious Disease"/>
            <person name="Wu L."/>
            <person name="Ma J."/>
        </authorList>
    </citation>
    <scope>NUCLEOTIDE SEQUENCE [LARGE SCALE GENOMIC DNA]</scope>
    <source>
        <strain evidence="2 3">CGMCC 1.3240</strain>
    </source>
</reference>
<comment type="caution">
    <text evidence="2">The sequence shown here is derived from an EMBL/GenBank/DDBJ whole genome shotgun (WGS) entry which is preliminary data.</text>
</comment>
<dbReference type="InterPro" id="IPR006311">
    <property type="entry name" value="TAT_signal"/>
</dbReference>
<gene>
    <name evidence="2" type="ORF">ACFQGH_13620</name>
</gene>
<dbReference type="Proteomes" id="UP001596312">
    <property type="component" value="Unassembled WGS sequence"/>
</dbReference>
<sequence>MPTNHTDADGGGVSRRKLLKAVGVMSVAGIGSTAPVAASEDEPVIVRLKGTYKSPLSFEETRERLEKVVARNPRISESSLNDWAVPEFGGDHEIVEYLARIDSHGSLSQYYGSTVEEKEAEAHDKADDKEDSLEQQDVSIQSVSAGPDWSYIGDNQAHLTDHWGELNNNYERYRIRDSAQERNAFRTSAASTDDTINPYNRHINIEHDWSVSQLNNESLHDADPSTTGSGTTTASIGFPPSADLSWTFNADGDITQGLNNAGATVSWTNDIPNSGTSWFYPGSHVVSDPAHCSGDQDVVALEAEATWGLAYELTHTWNIHSSTC</sequence>
<dbReference type="PROSITE" id="PS51318">
    <property type="entry name" value="TAT"/>
    <property type="match status" value="1"/>
</dbReference>
<proteinExistence type="predicted"/>
<evidence type="ECO:0000313" key="3">
    <source>
        <dbReference type="Proteomes" id="UP001596312"/>
    </source>
</evidence>
<feature type="region of interest" description="Disordered" evidence="1">
    <location>
        <begin position="113"/>
        <end position="137"/>
    </location>
</feature>
<feature type="compositionally biased region" description="Basic and acidic residues" evidence="1">
    <location>
        <begin position="115"/>
        <end position="128"/>
    </location>
</feature>
<organism evidence="2 3">
    <name type="scientific">Halalkalicoccus tibetensis</name>
    <dbReference type="NCBI Taxonomy" id="175632"/>
    <lineage>
        <taxon>Archaea</taxon>
        <taxon>Methanobacteriati</taxon>
        <taxon>Methanobacteriota</taxon>
        <taxon>Stenosarchaea group</taxon>
        <taxon>Halobacteria</taxon>
        <taxon>Halobacteriales</taxon>
        <taxon>Halococcaceae</taxon>
        <taxon>Halalkalicoccus</taxon>
    </lineage>
</organism>